<dbReference type="InterPro" id="IPR050771">
    <property type="entry name" value="Alpha-ketoacid_DH_E1_comp"/>
</dbReference>
<dbReference type="Proteomes" id="UP000270296">
    <property type="component" value="Unassembled WGS sequence"/>
</dbReference>
<dbReference type="GO" id="GO:0003863">
    <property type="term" value="F:branched-chain 2-oxo acid dehydrogenase activity"/>
    <property type="evidence" value="ECO:0007669"/>
    <property type="project" value="UniProtKB-EC"/>
</dbReference>
<dbReference type="PANTHER" id="PTHR43380:SF1">
    <property type="entry name" value="2-OXOISOVALERATE DEHYDROGENASE SUBUNIT ALPHA, MITOCHONDRIAL"/>
    <property type="match status" value="1"/>
</dbReference>
<dbReference type="OrthoDB" id="3845at2759"/>
<evidence type="ECO:0000256" key="1">
    <source>
        <dbReference type="ARBA" id="ARBA00008646"/>
    </source>
</evidence>
<dbReference type="WBParaSite" id="SBAD_0000034201-mRNA-1">
    <property type="protein sequence ID" value="SBAD_0000034201-mRNA-1"/>
    <property type="gene ID" value="SBAD_0000034201"/>
</dbReference>
<dbReference type="InterPro" id="IPR029061">
    <property type="entry name" value="THDP-binding"/>
</dbReference>
<evidence type="ECO:0000259" key="5">
    <source>
        <dbReference type="Pfam" id="PF00676"/>
    </source>
</evidence>
<dbReference type="InterPro" id="IPR001017">
    <property type="entry name" value="DH_E1"/>
</dbReference>
<dbReference type="Gene3D" id="3.40.50.970">
    <property type="match status" value="1"/>
</dbReference>
<keyword evidence="4" id="KW-0786">Thiamine pyrophosphate</keyword>
<dbReference type="AlphaFoldDB" id="A0A183I9N0"/>
<evidence type="ECO:0000313" key="6">
    <source>
        <dbReference type="EMBL" id="VDO82369.1"/>
    </source>
</evidence>
<reference evidence="8" key="1">
    <citation type="submission" date="2016-06" db="UniProtKB">
        <authorList>
            <consortium name="WormBaseParasite"/>
        </authorList>
    </citation>
    <scope>IDENTIFICATION</scope>
</reference>
<comment type="cofactor">
    <cofactor evidence="4">
        <name>thiamine diphosphate</name>
        <dbReference type="ChEBI" id="CHEBI:58937"/>
    </cofactor>
</comment>
<organism evidence="8">
    <name type="scientific">Soboliphyme baturini</name>
    <dbReference type="NCBI Taxonomy" id="241478"/>
    <lineage>
        <taxon>Eukaryota</taxon>
        <taxon>Metazoa</taxon>
        <taxon>Ecdysozoa</taxon>
        <taxon>Nematoda</taxon>
        <taxon>Enoplea</taxon>
        <taxon>Dorylaimia</taxon>
        <taxon>Dioctophymatida</taxon>
        <taxon>Dioctophymatoidea</taxon>
        <taxon>Soboliphymatidae</taxon>
        <taxon>Soboliphyme</taxon>
    </lineage>
</organism>
<protein>
    <recommendedName>
        <fullName evidence="4">2-oxoisovalerate dehydrogenase subunit alpha</fullName>
        <ecNumber evidence="4">1.2.4.4</ecNumber>
    </recommendedName>
    <alternativeName>
        <fullName evidence="4">Branched-chain alpha-keto acid dehydrogenase E1 component alpha chain</fullName>
    </alternativeName>
</protein>
<name>A0A183I9N0_9BILA</name>
<dbReference type="EC" id="1.2.4.4" evidence="4"/>
<comment type="function">
    <text evidence="4">The branched-chain alpha-keto dehydrogenase complex catalyzes the overall conversion of alpha-keto acids to acyl-CoA and CO(2). It contains multiple copies of three enzymatic components: branched-chain alpha-keto acid decarboxylase (E1), lipoamide acyltransferase (E2) and lipoamide dehydrogenase (E3).</text>
</comment>
<sequence>MVFHTLVGSAYAYKVASNNQMVMCYFGEGAASEGDSGVSFNFAATLRCPVVFFCRNNGYAISTPANEQYGGDGVAGVALGHGLHSIRVDGNDVFAVYAATLAGRRLALEGKPCLIEAITYRVGHHSTSDDSTSYRSKLFSKSEEVQFWTTYMNPRMRLKKYLMAQNLLTEEDEKNMVKAVTEEIMKALASGEKKMKPSIKSMLSDVYEEATPRLKMQEETLEQHLKLYEDFYPTKKLFA</sequence>
<keyword evidence="7" id="KW-1185">Reference proteome</keyword>
<evidence type="ECO:0000313" key="7">
    <source>
        <dbReference type="Proteomes" id="UP000270296"/>
    </source>
</evidence>
<dbReference type="SUPFAM" id="SSF52518">
    <property type="entry name" value="Thiamin diphosphate-binding fold (THDP-binding)"/>
    <property type="match status" value="1"/>
</dbReference>
<feature type="domain" description="Dehydrogenase E1 component" evidence="5">
    <location>
        <begin position="7"/>
        <end position="199"/>
    </location>
</feature>
<gene>
    <name evidence="6" type="ORF">SBAD_LOCUS324</name>
</gene>
<dbReference type="CDD" id="cd02000">
    <property type="entry name" value="TPP_E1_PDC_ADC_BCADC"/>
    <property type="match status" value="1"/>
</dbReference>
<dbReference type="EMBL" id="UZAM01000691">
    <property type="protein sequence ID" value="VDO82369.1"/>
    <property type="molecule type" value="Genomic_DNA"/>
</dbReference>
<evidence type="ECO:0000256" key="2">
    <source>
        <dbReference type="ARBA" id="ARBA00022946"/>
    </source>
</evidence>
<accession>A0A183I9N0</accession>
<reference evidence="6 7" key="2">
    <citation type="submission" date="2018-11" db="EMBL/GenBank/DDBJ databases">
        <authorList>
            <consortium name="Pathogen Informatics"/>
        </authorList>
    </citation>
    <scope>NUCLEOTIDE SEQUENCE [LARGE SCALE GENOMIC DNA]</scope>
</reference>
<keyword evidence="3 4" id="KW-0560">Oxidoreductase</keyword>
<comment type="catalytic activity">
    <reaction evidence="4">
        <text>N(6)-[(R)-lipoyl]-L-lysyl-[protein] + 3-methyl-2-oxobutanoate + H(+) = N(6)-[(R)-S(8)-2-methylpropanoyldihydrolipoyl]-L-lysyl-[protein] + CO2</text>
        <dbReference type="Rhea" id="RHEA:13457"/>
        <dbReference type="Rhea" id="RHEA-COMP:10474"/>
        <dbReference type="Rhea" id="RHEA-COMP:10497"/>
        <dbReference type="ChEBI" id="CHEBI:11851"/>
        <dbReference type="ChEBI" id="CHEBI:15378"/>
        <dbReference type="ChEBI" id="CHEBI:16526"/>
        <dbReference type="ChEBI" id="CHEBI:83099"/>
        <dbReference type="ChEBI" id="CHEBI:83142"/>
        <dbReference type="EC" id="1.2.4.4"/>
    </reaction>
</comment>
<keyword evidence="2" id="KW-0809">Transit peptide</keyword>
<evidence type="ECO:0000313" key="8">
    <source>
        <dbReference type="WBParaSite" id="SBAD_0000034201-mRNA-1"/>
    </source>
</evidence>
<dbReference type="Pfam" id="PF00676">
    <property type="entry name" value="E1_dh"/>
    <property type="match status" value="1"/>
</dbReference>
<dbReference type="GO" id="GO:0009083">
    <property type="term" value="P:branched-chain amino acid catabolic process"/>
    <property type="evidence" value="ECO:0007669"/>
    <property type="project" value="TreeGrafter"/>
</dbReference>
<comment type="similarity">
    <text evidence="1 4">Belongs to the BCKDHA family.</text>
</comment>
<evidence type="ECO:0000256" key="4">
    <source>
        <dbReference type="RuleBase" id="RU365014"/>
    </source>
</evidence>
<dbReference type="PANTHER" id="PTHR43380">
    <property type="entry name" value="2-OXOISOVALERATE DEHYDROGENASE SUBUNIT ALPHA, MITOCHONDRIAL"/>
    <property type="match status" value="1"/>
</dbReference>
<evidence type="ECO:0000256" key="3">
    <source>
        <dbReference type="ARBA" id="ARBA00023002"/>
    </source>
</evidence>
<proteinExistence type="inferred from homology"/>